<dbReference type="STRING" id="282301.A0A267FIT9"/>
<dbReference type="FunFam" id="2.170.300.10:FF:000041">
    <property type="entry name" value="Tyrosine protein kinase receptor tie-1, putative"/>
    <property type="match status" value="1"/>
</dbReference>
<feature type="region of interest" description="Disordered" evidence="13">
    <location>
        <begin position="778"/>
        <end position="799"/>
    </location>
</feature>
<evidence type="ECO:0000256" key="12">
    <source>
        <dbReference type="PROSITE-ProRule" id="PRU00076"/>
    </source>
</evidence>
<evidence type="ECO:0000256" key="2">
    <source>
        <dbReference type="ARBA" id="ARBA00022536"/>
    </source>
</evidence>
<dbReference type="GO" id="GO:0071944">
    <property type="term" value="C:cell periphery"/>
    <property type="evidence" value="ECO:0007669"/>
    <property type="project" value="UniProtKB-ARBA"/>
</dbReference>
<comment type="caution">
    <text evidence="12">Lacks conserved residue(s) required for the propagation of feature annotation.</text>
</comment>
<keyword evidence="5" id="KW-0732">Signal</keyword>
<dbReference type="EMBL" id="NIVC01000997">
    <property type="protein sequence ID" value="PAA73691.1"/>
    <property type="molecule type" value="Genomic_DNA"/>
</dbReference>
<dbReference type="SUPFAM" id="SSF57184">
    <property type="entry name" value="Growth factor receptor domain"/>
    <property type="match status" value="3"/>
</dbReference>
<evidence type="ECO:0000313" key="16">
    <source>
        <dbReference type="EMBL" id="PAA73691.1"/>
    </source>
</evidence>
<sequence>MKVGEGAAVGGQRGLLFPALLAWSVCFCCCGWLPGSRAELRVGMPNVCPYKAVDSFPTQEKDTKPFVKMVKVWKPNCHSKGNWCIGYEKRVRYLTTVRTVYRSHERTEYKCCPGYVILRSGDGCTDACLPGTCANGGHCNLFRSSGGGSLLDPAEQPCICKPGFHGRYCEKDIDECKLRSGDCEGGECCNTPGSYYCKCPSGYFLAEDKKRCLDINECVKNRGGCQYWCENTPGGYRCLCPPGLLLQPDLKSCSKDQNPCEVDNGGCEHLCEVIRPGRHQCKCLSGYTLASDQKKCQAQNPCSVSNGGCQHECTNRNGKAECRCYSGFDVSPSDPRSCVDINECDKNGGRGPCDHICKNVHGAYSCECNPGWQIGTDGHTCYRIEIEVHDPCQVSNGNCDHICGVNQFGAILCSCRTGFALQSDDKSCQDIDECAAGTHCCQHTCQNTVGSYQCSCNPGFRPVAPTGGSGGPSCNCTDIDECQDRQGGCQQRCVNTAGSFACECLPGYRLLPDGRSCTDEKTQKDEAPRSNAGKDSSLKVCKPGTFGAACEFACASCRNGGACNMEQNGCDCASGWTGVICNITCPTGKFGKGCAQNCRCQNGGECDPATGACTCPPGVTGDRCQHGCPPGFYGVDCDRRCESDCGGGGPGGGYCRRSDGVCVCPAGRFGDRCSRTCPRDTWGPGCQRRCDCPSINADSCDPVTGRCRCKPGYKLPDCRARCEAGFYGLDCALVCRCPAGTKCDHRQGQCLAECPPGRHGERCERQCLRGRWVRTAPTSASARTGPTANRGRESASASQAGSAIDANRVVLAVGTALTA</sequence>
<dbReference type="AlphaFoldDB" id="A0A267FIT9"/>
<dbReference type="GO" id="GO:0007165">
    <property type="term" value="P:signal transduction"/>
    <property type="evidence" value="ECO:0007669"/>
    <property type="project" value="TreeGrafter"/>
</dbReference>
<dbReference type="FunFam" id="2.10.25.10:FF:000005">
    <property type="entry name" value="Fibrillin 2"/>
    <property type="match status" value="1"/>
</dbReference>
<dbReference type="Pfam" id="PF07645">
    <property type="entry name" value="EGF_CA"/>
    <property type="match status" value="2"/>
</dbReference>
<name>A0A267FIT9_9PLAT</name>
<evidence type="ECO:0000256" key="10">
    <source>
        <dbReference type="ARBA" id="ARBA00023170"/>
    </source>
</evidence>
<dbReference type="SMART" id="SM00179">
    <property type="entry name" value="EGF_CA"/>
    <property type="match status" value="7"/>
</dbReference>
<feature type="domain" description="EGF-like" evidence="14">
    <location>
        <begin position="478"/>
        <end position="518"/>
    </location>
</feature>
<keyword evidence="2 12" id="KW-0245">EGF-like domain</keyword>
<evidence type="ECO:0000259" key="14">
    <source>
        <dbReference type="PROSITE" id="PS50026"/>
    </source>
</evidence>
<dbReference type="PROSITE" id="PS01187">
    <property type="entry name" value="EGF_CA"/>
    <property type="match status" value="3"/>
</dbReference>
<feature type="domain" description="EGF-like" evidence="14">
    <location>
        <begin position="340"/>
        <end position="382"/>
    </location>
</feature>
<dbReference type="SMART" id="SM00181">
    <property type="entry name" value="EGF"/>
    <property type="match status" value="14"/>
</dbReference>
<keyword evidence="11" id="KW-0325">Glycoprotein</keyword>
<gene>
    <name evidence="16" type="ORF">BOX15_Mlig020910g1</name>
</gene>
<feature type="compositionally biased region" description="Polar residues" evidence="13">
    <location>
        <begin position="778"/>
        <end position="787"/>
    </location>
</feature>
<evidence type="ECO:0000256" key="13">
    <source>
        <dbReference type="SAM" id="MobiDB-lite"/>
    </source>
</evidence>
<protein>
    <recommendedName>
        <fullName evidence="18">Multiple epidermal growth factor-like domains protein 6</fullName>
    </recommendedName>
</protein>
<evidence type="ECO:0000256" key="3">
    <source>
        <dbReference type="ARBA" id="ARBA00022583"/>
    </source>
</evidence>
<dbReference type="InterPro" id="IPR001881">
    <property type="entry name" value="EGF-like_Ca-bd_dom"/>
</dbReference>
<reference evidence="16 17" key="1">
    <citation type="submission" date="2017-06" db="EMBL/GenBank/DDBJ databases">
        <title>A platform for efficient transgenesis in Macrostomum lignano, a flatworm model organism for stem cell research.</title>
        <authorList>
            <person name="Berezikov E."/>
        </authorList>
    </citation>
    <scope>NUCLEOTIDE SEQUENCE [LARGE SCALE GENOMIC DNA]</scope>
    <source>
        <strain evidence="16">DV1</strain>
        <tissue evidence="16">Whole organism</tissue>
    </source>
</reference>
<feature type="domain" description="EGF-like" evidence="14">
    <location>
        <begin position="135"/>
        <end position="170"/>
    </location>
</feature>
<dbReference type="Pfam" id="PF14670">
    <property type="entry name" value="FXa_inhibition"/>
    <property type="match status" value="3"/>
</dbReference>
<keyword evidence="4" id="KW-0812">Transmembrane</keyword>
<dbReference type="GO" id="GO:0016020">
    <property type="term" value="C:membrane"/>
    <property type="evidence" value="ECO:0007669"/>
    <property type="project" value="UniProtKB-SubCell"/>
</dbReference>
<dbReference type="GO" id="GO:0005509">
    <property type="term" value="F:calcium ion binding"/>
    <property type="evidence" value="ECO:0007669"/>
    <property type="project" value="InterPro"/>
</dbReference>
<evidence type="ECO:0008006" key="18">
    <source>
        <dbReference type="Google" id="ProtNLM"/>
    </source>
</evidence>
<dbReference type="FunFam" id="2.10.25.10:FF:000009">
    <property type="entry name" value="Low-density lipoprotein receptor isoform 1"/>
    <property type="match status" value="1"/>
</dbReference>
<dbReference type="PANTHER" id="PTHR24046:SF7">
    <property type="entry name" value="CUB DOMAIN-CONTAINING PROTEIN"/>
    <property type="match status" value="1"/>
</dbReference>
<dbReference type="Proteomes" id="UP000215902">
    <property type="component" value="Unassembled WGS sequence"/>
</dbReference>
<keyword evidence="17" id="KW-1185">Reference proteome</keyword>
<keyword evidence="6" id="KW-0677">Repeat</keyword>
<comment type="subcellular location">
    <subcellularLocation>
        <location evidence="1">Membrane</location>
        <topology evidence="1">Single-pass type I membrane protein</topology>
    </subcellularLocation>
</comment>
<dbReference type="PROSITE" id="PS00022">
    <property type="entry name" value="EGF_1"/>
    <property type="match status" value="4"/>
</dbReference>
<dbReference type="InterPro" id="IPR052071">
    <property type="entry name" value="SCUB_EGF-like_domain"/>
</dbReference>
<keyword evidence="7" id="KW-1133">Transmembrane helix</keyword>
<dbReference type="InterPro" id="IPR026823">
    <property type="entry name" value="cEGF"/>
</dbReference>
<evidence type="ECO:0000256" key="1">
    <source>
        <dbReference type="ARBA" id="ARBA00004479"/>
    </source>
</evidence>
<evidence type="ECO:0000256" key="5">
    <source>
        <dbReference type="ARBA" id="ARBA00022729"/>
    </source>
</evidence>
<dbReference type="InterPro" id="IPR049883">
    <property type="entry name" value="NOTCH1_EGF-like"/>
</dbReference>
<dbReference type="GO" id="GO:0005615">
    <property type="term" value="C:extracellular space"/>
    <property type="evidence" value="ECO:0007669"/>
    <property type="project" value="TreeGrafter"/>
</dbReference>
<dbReference type="PROSITE" id="PS51041">
    <property type="entry name" value="EMI"/>
    <property type="match status" value="1"/>
</dbReference>
<feature type="domain" description="EMI" evidence="15">
    <location>
        <begin position="44"/>
        <end position="130"/>
    </location>
</feature>
<comment type="caution">
    <text evidence="16">The sequence shown here is derived from an EMBL/GenBank/DDBJ whole genome shotgun (WGS) entry which is preliminary data.</text>
</comment>
<dbReference type="PROSITE" id="PS01186">
    <property type="entry name" value="EGF_2"/>
    <property type="match status" value="5"/>
</dbReference>
<keyword evidence="8" id="KW-0472">Membrane</keyword>
<dbReference type="Gene3D" id="2.10.25.10">
    <property type="entry name" value="Laminin"/>
    <property type="match status" value="9"/>
</dbReference>
<dbReference type="CDD" id="cd00055">
    <property type="entry name" value="EGF_Lam"/>
    <property type="match status" value="1"/>
</dbReference>
<keyword evidence="3" id="KW-0254">Endocytosis</keyword>
<proteinExistence type="predicted"/>
<evidence type="ECO:0000256" key="7">
    <source>
        <dbReference type="ARBA" id="ARBA00022989"/>
    </source>
</evidence>
<dbReference type="GO" id="GO:0009986">
    <property type="term" value="C:cell surface"/>
    <property type="evidence" value="ECO:0007669"/>
    <property type="project" value="TreeGrafter"/>
</dbReference>
<keyword evidence="9 12" id="KW-1015">Disulfide bond</keyword>
<feature type="disulfide bond" evidence="12">
    <location>
        <begin position="615"/>
        <end position="624"/>
    </location>
</feature>
<evidence type="ECO:0000256" key="4">
    <source>
        <dbReference type="ARBA" id="ARBA00022692"/>
    </source>
</evidence>
<evidence type="ECO:0000256" key="6">
    <source>
        <dbReference type="ARBA" id="ARBA00022737"/>
    </source>
</evidence>
<dbReference type="FunFam" id="2.10.25.10:FF:000038">
    <property type="entry name" value="Fibrillin 2"/>
    <property type="match status" value="1"/>
</dbReference>
<evidence type="ECO:0000256" key="8">
    <source>
        <dbReference type="ARBA" id="ARBA00023136"/>
    </source>
</evidence>
<feature type="domain" description="EGF-like" evidence="14">
    <location>
        <begin position="590"/>
        <end position="625"/>
    </location>
</feature>
<dbReference type="FunFam" id="2.10.25.10:FF:000010">
    <property type="entry name" value="Pro-epidermal growth factor"/>
    <property type="match status" value="1"/>
</dbReference>
<dbReference type="InterPro" id="IPR000742">
    <property type="entry name" value="EGF"/>
</dbReference>
<dbReference type="OrthoDB" id="10045365at2759"/>
<dbReference type="PROSITE" id="PS50026">
    <property type="entry name" value="EGF_3"/>
    <property type="match status" value="4"/>
</dbReference>
<dbReference type="GO" id="GO:0006897">
    <property type="term" value="P:endocytosis"/>
    <property type="evidence" value="ECO:0007669"/>
    <property type="project" value="UniProtKB-KW"/>
</dbReference>
<dbReference type="PROSITE" id="PS00010">
    <property type="entry name" value="ASX_HYDROXYL"/>
    <property type="match status" value="4"/>
</dbReference>
<evidence type="ECO:0000256" key="9">
    <source>
        <dbReference type="ARBA" id="ARBA00023157"/>
    </source>
</evidence>
<dbReference type="InterPro" id="IPR018097">
    <property type="entry name" value="EGF_Ca-bd_CS"/>
</dbReference>
<dbReference type="InterPro" id="IPR011489">
    <property type="entry name" value="EMI_domain"/>
</dbReference>
<dbReference type="Pfam" id="PF12662">
    <property type="entry name" value="cEGF"/>
    <property type="match status" value="1"/>
</dbReference>
<accession>A0A267FIT9</accession>
<dbReference type="InterPro" id="IPR000152">
    <property type="entry name" value="EGF-type_Asp/Asn_hydroxyl_site"/>
</dbReference>
<dbReference type="Gene3D" id="2.170.300.10">
    <property type="entry name" value="Tie2 ligand-binding domain superfamily"/>
    <property type="match status" value="2"/>
</dbReference>
<dbReference type="PRINTS" id="PR00011">
    <property type="entry name" value="EGFLAMININ"/>
</dbReference>
<dbReference type="Pfam" id="PF00053">
    <property type="entry name" value="EGF_laminin"/>
    <property type="match status" value="3"/>
</dbReference>
<dbReference type="FunFam" id="2.10.25.10:FF:000037">
    <property type="entry name" value="Signal peptide, CUB domain and EGF-like domain-containing 2"/>
    <property type="match status" value="1"/>
</dbReference>
<dbReference type="InterPro" id="IPR002049">
    <property type="entry name" value="LE_dom"/>
</dbReference>
<dbReference type="SMART" id="SM00180">
    <property type="entry name" value="EGF_Lam"/>
    <property type="match status" value="4"/>
</dbReference>
<evidence type="ECO:0000313" key="17">
    <source>
        <dbReference type="Proteomes" id="UP000215902"/>
    </source>
</evidence>
<organism evidence="16 17">
    <name type="scientific">Macrostomum lignano</name>
    <dbReference type="NCBI Taxonomy" id="282301"/>
    <lineage>
        <taxon>Eukaryota</taxon>
        <taxon>Metazoa</taxon>
        <taxon>Spiralia</taxon>
        <taxon>Lophotrochozoa</taxon>
        <taxon>Platyhelminthes</taxon>
        <taxon>Rhabditophora</taxon>
        <taxon>Macrostomorpha</taxon>
        <taxon>Macrostomida</taxon>
        <taxon>Macrostomidae</taxon>
        <taxon>Macrostomum</taxon>
    </lineage>
</organism>
<evidence type="ECO:0000259" key="15">
    <source>
        <dbReference type="PROSITE" id="PS51041"/>
    </source>
</evidence>
<feature type="disulfide bond" evidence="12">
    <location>
        <begin position="160"/>
        <end position="169"/>
    </location>
</feature>
<keyword evidence="10" id="KW-0675">Receptor</keyword>
<evidence type="ECO:0000256" key="11">
    <source>
        <dbReference type="ARBA" id="ARBA00023180"/>
    </source>
</evidence>
<dbReference type="PANTHER" id="PTHR24046">
    <property type="entry name" value="SIGNAL PEPTIDE, CUB AND EGF-LIKE DOMAIN-CONTAINING"/>
    <property type="match status" value="1"/>
</dbReference>
<dbReference type="InterPro" id="IPR009030">
    <property type="entry name" value="Growth_fac_rcpt_cys_sf"/>
</dbReference>